<dbReference type="Proteomes" id="UP001623232">
    <property type="component" value="Chromosome"/>
</dbReference>
<reference evidence="1 2" key="1">
    <citation type="submission" date="2023-04" db="EMBL/GenBank/DDBJ databases">
        <title>Complete genome sequence of Alisedimentitalea scapharcae.</title>
        <authorList>
            <person name="Rong J.-C."/>
            <person name="Yi M.-L."/>
            <person name="Zhao Q."/>
        </authorList>
    </citation>
    <scope>NUCLEOTIDE SEQUENCE [LARGE SCALE GENOMIC DNA]</scope>
    <source>
        <strain evidence="1 2">KCTC 42119</strain>
    </source>
</reference>
<dbReference type="EMBL" id="CP123584">
    <property type="protein sequence ID" value="WZK88684.1"/>
    <property type="molecule type" value="Genomic_DNA"/>
</dbReference>
<dbReference type="RefSeq" id="WP_406646174.1">
    <property type="nucleotide sequence ID" value="NZ_CP123584.1"/>
</dbReference>
<accession>A0ABZ2XRE6</accession>
<dbReference type="InterPro" id="IPR021848">
    <property type="entry name" value="HODM_asu-like"/>
</dbReference>
<sequence>MTIQFNDETFRDDFTFRNSPKAIQRFPFPFHEDSYMYSVNLEPHLSTRPGSPFEFAFDVDEHYVAEMRDRAQVLADDPLRCQSLPHMTLAGWDLVEYIMEAKARDYPDLFELHKDGDRWRWINKPLGIDDTFTFLDESTLPYGPMEYITRQTQGDFALLDQRDDNLWMDAGMVTTQADWSLDFDIGMNFFEWHAPVPKANEMGIFVRALKFLLNLQQGAPVRRLNWTMTVNPLLDTSPENYHKWGTMKTGLTMDNIGEKQHLRVELQTLFRLPRSNAICFPIRAYLGSFNDLVSVPKWGRRLHRVIRDLPEELATYKGFIDNRPLMVEWLSQYDDGAPTSDGIFPDD</sequence>
<keyword evidence="2" id="KW-1185">Reference proteome</keyword>
<protein>
    <submittedName>
        <fullName evidence="1">DUF3445 domain-containing protein</fullName>
    </submittedName>
</protein>
<organism evidence="1 2">
    <name type="scientific">Aliisedimentitalea scapharcae</name>
    <dbReference type="NCBI Taxonomy" id="1524259"/>
    <lineage>
        <taxon>Bacteria</taxon>
        <taxon>Pseudomonadati</taxon>
        <taxon>Pseudomonadota</taxon>
        <taxon>Alphaproteobacteria</taxon>
        <taxon>Rhodobacterales</taxon>
        <taxon>Roseobacteraceae</taxon>
        <taxon>Aliisedimentitalea</taxon>
    </lineage>
</organism>
<gene>
    <name evidence="1" type="ORF">QEZ52_19120</name>
</gene>
<proteinExistence type="predicted"/>
<dbReference type="Pfam" id="PF11927">
    <property type="entry name" value="HODM_asu-like"/>
    <property type="match status" value="1"/>
</dbReference>
<evidence type="ECO:0000313" key="1">
    <source>
        <dbReference type="EMBL" id="WZK88684.1"/>
    </source>
</evidence>
<name>A0ABZ2XRE6_9RHOB</name>
<evidence type="ECO:0000313" key="2">
    <source>
        <dbReference type="Proteomes" id="UP001623232"/>
    </source>
</evidence>